<comment type="similarity">
    <text evidence="3">Belongs to the Nudix hydrolase family. NudK subfamily.</text>
</comment>
<dbReference type="SUPFAM" id="SSF55811">
    <property type="entry name" value="Nudix"/>
    <property type="match status" value="1"/>
</dbReference>
<comment type="cofactor">
    <cofactor evidence="2">
        <name>Mg(2+)</name>
        <dbReference type="ChEBI" id="CHEBI:18420"/>
    </cofactor>
</comment>
<dbReference type="STRING" id="1349421.OI18_09255"/>
<keyword evidence="10" id="KW-1185">Reference proteome</keyword>
<sequence length="183" mass="20735">MHWKTLSSEYISNHIYFTARRDRCQRDDGAIIDPYFVVELPTSATALALTADNKVLMVRQYRHPIGEVILETPGGFIDPGEDFATGMKRELKEETGYAFENIEFVGRVAANPGVLNNYTELYLATGGIKQDSQQLDHNEEIEVVEISLDELTAMLMRQEIKQSLHVNCIFFALIKMGKLQFTG</sequence>
<protein>
    <recommendedName>
        <fullName evidence="4">GDP-mannose pyrophosphatase</fullName>
    </recommendedName>
    <alternativeName>
        <fullName evidence="6">GDP-mannose hydrolase</fullName>
    </alternativeName>
    <alternativeName>
        <fullName evidence="7">GDPMK</fullName>
    </alternativeName>
</protein>
<organism evidence="9 10">
    <name type="scientific">Flavihumibacter solisilvae</name>
    <dbReference type="NCBI Taxonomy" id="1349421"/>
    <lineage>
        <taxon>Bacteria</taxon>
        <taxon>Pseudomonadati</taxon>
        <taxon>Bacteroidota</taxon>
        <taxon>Chitinophagia</taxon>
        <taxon>Chitinophagales</taxon>
        <taxon>Chitinophagaceae</taxon>
        <taxon>Flavihumibacter</taxon>
    </lineage>
</organism>
<evidence type="ECO:0000313" key="9">
    <source>
        <dbReference type="EMBL" id="KIC95055.1"/>
    </source>
</evidence>
<dbReference type="OrthoDB" id="9806150at2"/>
<dbReference type="PROSITE" id="PS51462">
    <property type="entry name" value="NUDIX"/>
    <property type="match status" value="1"/>
</dbReference>
<name>A0A0C1ILG8_9BACT</name>
<dbReference type="GO" id="GO:0019693">
    <property type="term" value="P:ribose phosphate metabolic process"/>
    <property type="evidence" value="ECO:0007669"/>
    <property type="project" value="TreeGrafter"/>
</dbReference>
<dbReference type="InterPro" id="IPR000086">
    <property type="entry name" value="NUDIX_hydrolase_dom"/>
</dbReference>
<gene>
    <name evidence="9" type="ORF">OI18_09255</name>
</gene>
<dbReference type="RefSeq" id="WP_039139220.1">
    <property type="nucleotide sequence ID" value="NZ_JSVC01000009.1"/>
</dbReference>
<accession>A0A0C1ILG8</accession>
<evidence type="ECO:0000256" key="6">
    <source>
        <dbReference type="ARBA" id="ARBA00032162"/>
    </source>
</evidence>
<evidence type="ECO:0000313" key="10">
    <source>
        <dbReference type="Proteomes" id="UP000031408"/>
    </source>
</evidence>
<reference evidence="9 10" key="1">
    <citation type="submission" date="2014-11" db="EMBL/GenBank/DDBJ databases">
        <title>Genome sequence of Flavihumibacter solisilvae 3-3.</title>
        <authorList>
            <person name="Zhou G."/>
            <person name="Li M."/>
            <person name="Wang G."/>
        </authorList>
    </citation>
    <scope>NUCLEOTIDE SEQUENCE [LARGE SCALE GENOMIC DNA]</scope>
    <source>
        <strain evidence="9 10">3-3</strain>
    </source>
</reference>
<dbReference type="CDD" id="cd03424">
    <property type="entry name" value="NUDIX_ADPRase_Nudt5_UGPPase_Nudt14"/>
    <property type="match status" value="1"/>
</dbReference>
<dbReference type="GO" id="GO:0005829">
    <property type="term" value="C:cytosol"/>
    <property type="evidence" value="ECO:0007669"/>
    <property type="project" value="TreeGrafter"/>
</dbReference>
<dbReference type="GO" id="GO:0016787">
    <property type="term" value="F:hydrolase activity"/>
    <property type="evidence" value="ECO:0007669"/>
    <property type="project" value="UniProtKB-KW"/>
</dbReference>
<evidence type="ECO:0000256" key="5">
    <source>
        <dbReference type="ARBA" id="ARBA00022801"/>
    </source>
</evidence>
<feature type="domain" description="Nudix hydrolase" evidence="8">
    <location>
        <begin position="40"/>
        <end position="168"/>
    </location>
</feature>
<keyword evidence="5" id="KW-0378">Hydrolase</keyword>
<dbReference type="GO" id="GO:0006753">
    <property type="term" value="P:nucleoside phosphate metabolic process"/>
    <property type="evidence" value="ECO:0007669"/>
    <property type="project" value="TreeGrafter"/>
</dbReference>
<comment type="caution">
    <text evidence="9">The sequence shown here is derived from an EMBL/GenBank/DDBJ whole genome shotgun (WGS) entry which is preliminary data.</text>
</comment>
<proteinExistence type="inferred from homology"/>
<comment type="catalytic activity">
    <reaction evidence="1">
        <text>GDP-alpha-D-mannose + H2O = alpha-D-mannose 1-phosphate + GMP + 2 H(+)</text>
        <dbReference type="Rhea" id="RHEA:27978"/>
        <dbReference type="ChEBI" id="CHEBI:15377"/>
        <dbReference type="ChEBI" id="CHEBI:15378"/>
        <dbReference type="ChEBI" id="CHEBI:57527"/>
        <dbReference type="ChEBI" id="CHEBI:58115"/>
        <dbReference type="ChEBI" id="CHEBI:58409"/>
    </reaction>
</comment>
<evidence type="ECO:0000259" key="8">
    <source>
        <dbReference type="PROSITE" id="PS51462"/>
    </source>
</evidence>
<dbReference type="PROSITE" id="PS00893">
    <property type="entry name" value="NUDIX_BOX"/>
    <property type="match status" value="1"/>
</dbReference>
<dbReference type="EMBL" id="JSVC01000009">
    <property type="protein sequence ID" value="KIC95055.1"/>
    <property type="molecule type" value="Genomic_DNA"/>
</dbReference>
<evidence type="ECO:0000256" key="4">
    <source>
        <dbReference type="ARBA" id="ARBA00016377"/>
    </source>
</evidence>
<dbReference type="InterPro" id="IPR020084">
    <property type="entry name" value="NUDIX_hydrolase_CS"/>
</dbReference>
<dbReference type="PANTHER" id="PTHR11839">
    <property type="entry name" value="UDP/ADP-SUGAR PYROPHOSPHATASE"/>
    <property type="match status" value="1"/>
</dbReference>
<evidence type="ECO:0000256" key="3">
    <source>
        <dbReference type="ARBA" id="ARBA00007275"/>
    </source>
</evidence>
<dbReference type="InterPro" id="IPR015797">
    <property type="entry name" value="NUDIX_hydrolase-like_dom_sf"/>
</dbReference>
<dbReference type="PANTHER" id="PTHR11839:SF18">
    <property type="entry name" value="NUDIX HYDROLASE DOMAIN-CONTAINING PROTEIN"/>
    <property type="match status" value="1"/>
</dbReference>
<evidence type="ECO:0000256" key="2">
    <source>
        <dbReference type="ARBA" id="ARBA00001946"/>
    </source>
</evidence>
<dbReference type="AlphaFoldDB" id="A0A0C1ILG8"/>
<dbReference type="Proteomes" id="UP000031408">
    <property type="component" value="Unassembled WGS sequence"/>
</dbReference>
<evidence type="ECO:0000256" key="7">
    <source>
        <dbReference type="ARBA" id="ARBA00032272"/>
    </source>
</evidence>
<evidence type="ECO:0000256" key="1">
    <source>
        <dbReference type="ARBA" id="ARBA00000847"/>
    </source>
</evidence>
<dbReference type="Pfam" id="PF00293">
    <property type="entry name" value="NUDIX"/>
    <property type="match status" value="1"/>
</dbReference>
<dbReference type="Gene3D" id="3.90.79.10">
    <property type="entry name" value="Nucleoside Triphosphate Pyrophosphohydrolase"/>
    <property type="match status" value="1"/>
</dbReference>